<name>A0AAD5IV78_ACENE</name>
<keyword evidence="4" id="KW-1185">Reference proteome</keyword>
<comment type="caution">
    <text evidence="3">The sequence shown here is derived from an EMBL/GenBank/DDBJ whole genome shotgun (WGS) entry which is preliminary data.</text>
</comment>
<organism evidence="3 4">
    <name type="scientific">Acer negundo</name>
    <name type="common">Box elder</name>
    <dbReference type="NCBI Taxonomy" id="4023"/>
    <lineage>
        <taxon>Eukaryota</taxon>
        <taxon>Viridiplantae</taxon>
        <taxon>Streptophyta</taxon>
        <taxon>Embryophyta</taxon>
        <taxon>Tracheophyta</taxon>
        <taxon>Spermatophyta</taxon>
        <taxon>Magnoliopsida</taxon>
        <taxon>eudicotyledons</taxon>
        <taxon>Gunneridae</taxon>
        <taxon>Pentapetalae</taxon>
        <taxon>rosids</taxon>
        <taxon>malvids</taxon>
        <taxon>Sapindales</taxon>
        <taxon>Sapindaceae</taxon>
        <taxon>Hippocastanoideae</taxon>
        <taxon>Acereae</taxon>
        <taxon>Acer</taxon>
    </lineage>
</organism>
<accession>A0AAD5IV78</accession>
<evidence type="ECO:0000256" key="2">
    <source>
        <dbReference type="ARBA" id="ARBA00023315"/>
    </source>
</evidence>
<dbReference type="GO" id="GO:0016747">
    <property type="term" value="F:acyltransferase activity, transferring groups other than amino-acyl groups"/>
    <property type="evidence" value="ECO:0007669"/>
    <property type="project" value="UniProtKB-ARBA"/>
</dbReference>
<dbReference type="Proteomes" id="UP001064489">
    <property type="component" value="Chromosome 5"/>
</dbReference>
<dbReference type="EMBL" id="JAJSOW010000102">
    <property type="protein sequence ID" value="KAI9177965.1"/>
    <property type="molecule type" value="Genomic_DNA"/>
</dbReference>
<sequence>MGLQRRSLAQLNYIYYYGYRDYILDSGVQKMAAQAISTVRVIDQSKVAPPPGSVSTTNVPLTFFDMAWLFCCPMQRLFFYELSCPTLHFTQTVVPHLKESLSLTLRHFFPYAANLTCPPPPYEPYIIYNQGDGVHVTVVESDADFNHLADNHARDVKTLRSLVPKLPSTRLSSDTTHVMPIMAIQFTVFPNSGISIGMTYNHVAADGRSFNHFMKFWASINSSKAEDLTSLSLPYHNKDTVKDTNGLSSIFLKDCRSWENSSVGNDPSDNLLVTSLINREKIEQLKRWIATQSENDQELAQIRITTYVVTCAFMWVNLMKLLEKINGSLQDDTCYNFISVADCRERFEFSMIPGTYFGNCLSYFFVSAKRRELMEDSGIVVAAKIIGRKLSELGEGALVGAENWVSESEKVVRNGRLVSVAGSPKFRMYETDFGWGRPKKIEVVHIGAYGSFSFHESREEEGGVQIGVVVDRDKLHLFNAVFQQGLDIIH</sequence>
<evidence type="ECO:0000313" key="4">
    <source>
        <dbReference type="Proteomes" id="UP001064489"/>
    </source>
</evidence>
<reference evidence="3" key="2">
    <citation type="submission" date="2023-02" db="EMBL/GenBank/DDBJ databases">
        <authorList>
            <person name="Swenson N.G."/>
            <person name="Wegrzyn J.L."/>
            <person name="Mcevoy S.L."/>
        </authorList>
    </citation>
    <scope>NUCLEOTIDE SEQUENCE</scope>
    <source>
        <strain evidence="3">91603</strain>
        <tissue evidence="3">Leaf</tissue>
    </source>
</reference>
<keyword evidence="2" id="KW-0012">Acyltransferase</keyword>
<dbReference type="InterPro" id="IPR023213">
    <property type="entry name" value="CAT-like_dom_sf"/>
</dbReference>
<protein>
    <submittedName>
        <fullName evidence="3">Uncharacterized protein</fullName>
    </submittedName>
</protein>
<dbReference type="Gene3D" id="3.30.559.10">
    <property type="entry name" value="Chloramphenicol acetyltransferase-like domain"/>
    <property type="match status" value="2"/>
</dbReference>
<dbReference type="InterPro" id="IPR051504">
    <property type="entry name" value="Plant_metabolite_acyltrans"/>
</dbReference>
<evidence type="ECO:0000313" key="3">
    <source>
        <dbReference type="EMBL" id="KAI9177965.1"/>
    </source>
</evidence>
<dbReference type="AlphaFoldDB" id="A0AAD5IV78"/>
<keyword evidence="1" id="KW-0808">Transferase</keyword>
<evidence type="ECO:0000256" key="1">
    <source>
        <dbReference type="ARBA" id="ARBA00022679"/>
    </source>
</evidence>
<gene>
    <name evidence="3" type="ORF">LWI28_021173</name>
</gene>
<dbReference type="PANTHER" id="PTHR31625">
    <property type="match status" value="1"/>
</dbReference>
<proteinExistence type="predicted"/>
<dbReference type="Pfam" id="PF02458">
    <property type="entry name" value="Transferase"/>
    <property type="match status" value="1"/>
</dbReference>
<reference evidence="3" key="1">
    <citation type="journal article" date="2022" name="Plant J.">
        <title>Strategies of tolerance reflected in two North American maple genomes.</title>
        <authorList>
            <person name="McEvoy S.L."/>
            <person name="Sezen U.U."/>
            <person name="Trouern-Trend A."/>
            <person name="McMahon S.M."/>
            <person name="Schaberg P.G."/>
            <person name="Yang J."/>
            <person name="Wegrzyn J.L."/>
            <person name="Swenson N.G."/>
        </authorList>
    </citation>
    <scope>NUCLEOTIDE SEQUENCE</scope>
    <source>
        <strain evidence="3">91603</strain>
    </source>
</reference>